<reference evidence="2 3" key="1">
    <citation type="submission" date="2021-03" db="EMBL/GenBank/DDBJ databases">
        <title>Whole genome shotgun sequence of Actinoplanes toevensis NBRC 105298.</title>
        <authorList>
            <person name="Komaki H."/>
            <person name="Tamura T."/>
        </authorList>
    </citation>
    <scope>NUCLEOTIDE SEQUENCE [LARGE SCALE GENOMIC DNA]</scope>
    <source>
        <strain evidence="2 3">NBRC 105298</strain>
    </source>
</reference>
<keyword evidence="1" id="KW-0812">Transmembrane</keyword>
<dbReference type="Pfam" id="PF20444">
    <property type="entry name" value="DUF6703"/>
    <property type="match status" value="1"/>
</dbReference>
<organism evidence="2 3">
    <name type="scientific">Paractinoplanes toevensis</name>
    <dbReference type="NCBI Taxonomy" id="571911"/>
    <lineage>
        <taxon>Bacteria</taxon>
        <taxon>Bacillati</taxon>
        <taxon>Actinomycetota</taxon>
        <taxon>Actinomycetes</taxon>
        <taxon>Micromonosporales</taxon>
        <taxon>Micromonosporaceae</taxon>
        <taxon>Paractinoplanes</taxon>
    </lineage>
</organism>
<feature type="transmembrane region" description="Helical" evidence="1">
    <location>
        <begin position="40"/>
        <end position="60"/>
    </location>
</feature>
<evidence type="ECO:0000313" key="3">
    <source>
        <dbReference type="Proteomes" id="UP000677082"/>
    </source>
</evidence>
<dbReference type="AlphaFoldDB" id="A0A919VYG6"/>
<evidence type="ECO:0000256" key="1">
    <source>
        <dbReference type="SAM" id="Phobius"/>
    </source>
</evidence>
<evidence type="ECO:0000313" key="2">
    <source>
        <dbReference type="EMBL" id="GIM88997.1"/>
    </source>
</evidence>
<dbReference type="Proteomes" id="UP000677082">
    <property type="component" value="Unassembled WGS sequence"/>
</dbReference>
<accession>A0A919VYG6</accession>
<dbReference type="InterPro" id="IPR046549">
    <property type="entry name" value="DUF6703"/>
</dbReference>
<dbReference type="EMBL" id="BOQN01000010">
    <property type="protein sequence ID" value="GIM88997.1"/>
    <property type="molecule type" value="Genomic_DNA"/>
</dbReference>
<keyword evidence="1" id="KW-0472">Membrane</keyword>
<protein>
    <submittedName>
        <fullName evidence="2">Uncharacterized protein</fullName>
    </submittedName>
</protein>
<keyword evidence="1" id="KW-1133">Transmembrane helix</keyword>
<name>A0A919VYG6_9ACTN</name>
<proteinExistence type="predicted"/>
<sequence>MVATSDNLLRRLARVNPTTAFIVALGLMLAGLFLPGIVGAALLFLLAAGLAALTFTTWPVQRPSTRTLRMVMLVLLVAAVIAKAV</sequence>
<gene>
    <name evidence="2" type="ORF">Ato02nite_007900</name>
</gene>
<comment type="caution">
    <text evidence="2">The sequence shown here is derived from an EMBL/GenBank/DDBJ whole genome shotgun (WGS) entry which is preliminary data.</text>
</comment>
<feature type="transmembrane region" description="Helical" evidence="1">
    <location>
        <begin position="12"/>
        <end position="34"/>
    </location>
</feature>
<keyword evidence="3" id="KW-1185">Reference proteome</keyword>